<keyword evidence="1" id="KW-1133">Transmembrane helix</keyword>
<reference evidence="2" key="1">
    <citation type="submission" date="2019-11" db="EMBL/GenBank/DDBJ databases">
        <authorList>
            <person name="Feng L."/>
        </authorList>
    </citation>
    <scope>NUCLEOTIDE SEQUENCE</scope>
    <source>
        <strain evidence="2">EMassiliensisLFYP7</strain>
    </source>
</reference>
<keyword evidence="1" id="KW-0472">Membrane</keyword>
<evidence type="ECO:0000313" key="2">
    <source>
        <dbReference type="EMBL" id="VYU77905.1"/>
    </source>
</evidence>
<dbReference type="AlphaFoldDB" id="A0A6N3HM60"/>
<sequence>MSLFNIIITVVAFVLMALFWHLANRVVRNSQQREEVFLASGHDVNVTILSMRQNGLFINNNPVIDMTLRVEEPVNHKSWLIENHQETAYIIAVGSYQVGNMYKGKFDSKANKVLLVKDASGKPLLAAP</sequence>
<organism evidence="2">
    <name type="scientific">Phytobacter massiliensis</name>
    <dbReference type="NCBI Taxonomy" id="1485952"/>
    <lineage>
        <taxon>Bacteria</taxon>
        <taxon>Pseudomonadati</taxon>
        <taxon>Pseudomonadota</taxon>
        <taxon>Gammaproteobacteria</taxon>
        <taxon>Enterobacterales</taxon>
        <taxon>Enterobacteriaceae</taxon>
        <taxon>Phytobacter</taxon>
    </lineage>
</organism>
<dbReference type="OrthoDB" id="6628371at2"/>
<accession>A0A6N3HM60</accession>
<dbReference type="RefSeq" id="WP_044174255.1">
    <property type="nucleotide sequence ID" value="NZ_CABKSF010000001.1"/>
</dbReference>
<dbReference type="EMBL" id="CACRTZ010000037">
    <property type="protein sequence ID" value="VYU77905.1"/>
    <property type="molecule type" value="Genomic_DNA"/>
</dbReference>
<evidence type="ECO:0000256" key="1">
    <source>
        <dbReference type="SAM" id="Phobius"/>
    </source>
</evidence>
<protein>
    <submittedName>
        <fullName evidence="2">Uncharacterized protein</fullName>
    </submittedName>
</protein>
<proteinExistence type="predicted"/>
<keyword evidence="1" id="KW-0812">Transmembrane</keyword>
<gene>
    <name evidence="2" type="ORF">EMLFYP7_04161</name>
</gene>
<name>A0A6N3HM60_9ENTR</name>
<feature type="transmembrane region" description="Helical" evidence="1">
    <location>
        <begin position="6"/>
        <end position="23"/>
    </location>
</feature>